<gene>
    <name evidence="4" type="ORF">LARV_02469</name>
</gene>
<sequence length="283" mass="31470">MPTILTIKIPVDPGRKAQPVLFAGAVKSLNETSSLLPDGVYTTFRTYQKKYVLYLTEHFERLIHSAQLTGHALQLDTDRIRLELRKALAQFSAEETRVRISIDLTKDIGNIYLILEELHIPALQEYRCGVAVITRKMHRENPQAKVTSFISRADQVRREEGMAAINETLMVSDQGQILEGLSSNFFGIRNRVIYTAGEGVLPGITRKLVIEVAEEAGFPVELRGITTDELGQLSEAFITSASRAILPVTKINNRPVGTGQVGKITQTLQIAFQKNLDAALEEI</sequence>
<keyword evidence="5" id="KW-1185">Reference proteome</keyword>
<name>A0A0S7BAT7_9CHLR</name>
<keyword evidence="4" id="KW-0456">Lyase</keyword>
<keyword evidence="4" id="KW-0808">Transferase</keyword>
<dbReference type="Gene3D" id="3.30.470.10">
    <property type="match status" value="1"/>
</dbReference>
<evidence type="ECO:0000313" key="4">
    <source>
        <dbReference type="EMBL" id="GAP14695.1"/>
    </source>
</evidence>
<dbReference type="OrthoDB" id="9805628at2"/>
<dbReference type="InterPro" id="IPR043131">
    <property type="entry name" value="BCAT-like_N"/>
</dbReference>
<evidence type="ECO:0000256" key="2">
    <source>
        <dbReference type="ARBA" id="ARBA00009320"/>
    </source>
</evidence>
<keyword evidence="4" id="KW-0032">Aminotransferase</keyword>
<reference evidence="4" key="1">
    <citation type="submission" date="2015-07" db="EMBL/GenBank/DDBJ databases">
        <title>Draft Genome Sequences of Anaerolinea thermolimosa IMO-1, Bellilinea caldifistulae GOMI-1, Leptolinea tardivitalis YMTK-2, Levilinea saccharolytica KIBI-1,Longilinea arvoryzae KOME-1, Previously Described as Members of the Anaerolineaceae (Chloroflexi).</title>
        <authorList>
            <person name="Sekiguchi Y."/>
            <person name="Ohashi A."/>
            <person name="Matsuura N."/>
            <person name="Tourlousse M.D."/>
        </authorList>
    </citation>
    <scope>NUCLEOTIDE SEQUENCE [LARGE SCALE GENOMIC DNA]</scope>
    <source>
        <strain evidence="4">KOME-1</strain>
    </source>
</reference>
<keyword evidence="3" id="KW-0663">Pyridoxal phosphate</keyword>
<dbReference type="GO" id="GO:0016829">
    <property type="term" value="F:lyase activity"/>
    <property type="evidence" value="ECO:0007669"/>
    <property type="project" value="UniProtKB-KW"/>
</dbReference>
<comment type="similarity">
    <text evidence="2">Belongs to the class-IV pyridoxal-phosphate-dependent aminotransferase family.</text>
</comment>
<evidence type="ECO:0000256" key="3">
    <source>
        <dbReference type="ARBA" id="ARBA00022898"/>
    </source>
</evidence>
<dbReference type="Proteomes" id="UP000055060">
    <property type="component" value="Unassembled WGS sequence"/>
</dbReference>
<dbReference type="STRING" id="360412.LARV_02469"/>
<accession>A0A0S7BAT7</accession>
<dbReference type="GO" id="GO:0046394">
    <property type="term" value="P:carboxylic acid biosynthetic process"/>
    <property type="evidence" value="ECO:0007669"/>
    <property type="project" value="UniProtKB-ARBA"/>
</dbReference>
<proteinExistence type="inferred from homology"/>
<dbReference type="PANTHER" id="PTHR42743:SF11">
    <property type="entry name" value="AMINODEOXYCHORISMATE LYASE"/>
    <property type="match status" value="1"/>
</dbReference>
<dbReference type="EMBL" id="DF967972">
    <property type="protein sequence ID" value="GAP14695.1"/>
    <property type="molecule type" value="Genomic_DNA"/>
</dbReference>
<dbReference type="GO" id="GO:0008483">
    <property type="term" value="F:transaminase activity"/>
    <property type="evidence" value="ECO:0007669"/>
    <property type="project" value="UniProtKB-KW"/>
</dbReference>
<comment type="cofactor">
    <cofactor evidence="1">
        <name>pyridoxal 5'-phosphate</name>
        <dbReference type="ChEBI" id="CHEBI:597326"/>
    </cofactor>
</comment>
<dbReference type="InterPro" id="IPR001544">
    <property type="entry name" value="Aminotrans_IV"/>
</dbReference>
<evidence type="ECO:0000256" key="1">
    <source>
        <dbReference type="ARBA" id="ARBA00001933"/>
    </source>
</evidence>
<dbReference type="Pfam" id="PF01063">
    <property type="entry name" value="Aminotran_4"/>
    <property type="match status" value="1"/>
</dbReference>
<organism evidence="4">
    <name type="scientific">Longilinea arvoryzae</name>
    <dbReference type="NCBI Taxonomy" id="360412"/>
    <lineage>
        <taxon>Bacteria</taxon>
        <taxon>Bacillati</taxon>
        <taxon>Chloroflexota</taxon>
        <taxon>Anaerolineae</taxon>
        <taxon>Anaerolineales</taxon>
        <taxon>Anaerolineaceae</taxon>
        <taxon>Longilinea</taxon>
    </lineage>
</organism>
<dbReference type="InterPro" id="IPR036038">
    <property type="entry name" value="Aminotransferase-like"/>
</dbReference>
<dbReference type="SUPFAM" id="SSF56752">
    <property type="entry name" value="D-aminoacid aminotransferase-like PLP-dependent enzymes"/>
    <property type="match status" value="1"/>
</dbReference>
<evidence type="ECO:0000313" key="5">
    <source>
        <dbReference type="Proteomes" id="UP000055060"/>
    </source>
</evidence>
<dbReference type="InterPro" id="IPR050571">
    <property type="entry name" value="Class-IV_PLP-Dep_Aminotrnsfr"/>
</dbReference>
<dbReference type="InterPro" id="IPR043132">
    <property type="entry name" value="BCAT-like_C"/>
</dbReference>
<protein>
    <submittedName>
        <fullName evidence="4">Branched-chain amino acid aminotransferase/4-amino-4-deoxychorismate lyase</fullName>
    </submittedName>
</protein>
<dbReference type="PANTHER" id="PTHR42743">
    <property type="entry name" value="AMINO-ACID AMINOTRANSFERASE"/>
    <property type="match status" value="1"/>
</dbReference>
<dbReference type="FunFam" id="3.20.10.10:FF:000002">
    <property type="entry name" value="D-alanine aminotransferase"/>
    <property type="match status" value="1"/>
</dbReference>
<dbReference type="CDD" id="cd00449">
    <property type="entry name" value="PLPDE_IV"/>
    <property type="match status" value="1"/>
</dbReference>
<dbReference type="GO" id="GO:0008652">
    <property type="term" value="P:amino acid biosynthetic process"/>
    <property type="evidence" value="ECO:0007669"/>
    <property type="project" value="UniProtKB-ARBA"/>
</dbReference>
<dbReference type="Gene3D" id="3.20.10.10">
    <property type="entry name" value="D-amino Acid Aminotransferase, subunit A, domain 2"/>
    <property type="match status" value="1"/>
</dbReference>
<dbReference type="AlphaFoldDB" id="A0A0S7BAT7"/>